<evidence type="ECO:0000256" key="1">
    <source>
        <dbReference type="ARBA" id="ARBA00004196"/>
    </source>
</evidence>
<dbReference type="GO" id="GO:0046872">
    <property type="term" value="F:metal ion binding"/>
    <property type="evidence" value="ECO:0007669"/>
    <property type="project" value="UniProtKB-KW"/>
</dbReference>
<dbReference type="PANTHER" id="PTHR30036">
    <property type="entry name" value="D-XYLOSE-BINDING PERIPLASMIC PROTEIN"/>
    <property type="match status" value="1"/>
</dbReference>
<keyword evidence="6" id="KW-0574">Periplasm</keyword>
<sequence length="372" mass="39654">MKKKVISLILAATMVATMATGCGNSSGETTTTDNAASTTTDAAAPATEASDTADAVTDAAGGDYADKKVGVCIYQFSDNFMTLFRTELENYLVEQGFSKDNITIVDGANDQATQTGQIDNFISEGVDVLIVNPVNSSSAATITDKVVAADIPLVYINREPDAEEEQRWEDNGWNVTYVGCDARQSGTFQGEMIADLGLDTVDLNGDGKIQYVMVEGDPENVDAQYRTEYSVKALTDAGLEVECLSDQVGNWQQDQAQQIVANALGQYGDKVEVVFCNNDAMALGALQAIQSAGRTVGTDIFLVGVDALSEALEDVVAGTMTGTVFNDHFSQSHGAADAAINFINGETNEYYIGCDYVKVTKDNAQEILDMVK</sequence>
<evidence type="ECO:0000256" key="6">
    <source>
        <dbReference type="ARBA" id="ARBA00022764"/>
    </source>
</evidence>
<dbReference type="AlphaFoldDB" id="A0A395V6K1"/>
<dbReference type="Gene3D" id="3.40.50.2300">
    <property type="match status" value="2"/>
</dbReference>
<evidence type="ECO:0000313" key="13">
    <source>
        <dbReference type="EMBL" id="RGS40592.1"/>
    </source>
</evidence>
<dbReference type="Pfam" id="PF13407">
    <property type="entry name" value="Peripla_BP_4"/>
    <property type="match status" value="1"/>
</dbReference>
<keyword evidence="4" id="KW-0479">Metal-binding</keyword>
<feature type="region of interest" description="Disordered" evidence="10">
    <location>
        <begin position="22"/>
        <end position="49"/>
    </location>
</feature>
<comment type="caution">
    <text evidence="13">The sequence shown here is derived from an EMBL/GenBank/DDBJ whole genome shotgun (WGS) entry which is preliminary data.</text>
</comment>
<evidence type="ECO:0000256" key="10">
    <source>
        <dbReference type="SAM" id="MobiDB-lite"/>
    </source>
</evidence>
<keyword evidence="7" id="KW-0106">Calcium</keyword>
<evidence type="ECO:0000259" key="12">
    <source>
        <dbReference type="Pfam" id="PF13407"/>
    </source>
</evidence>
<organism evidence="13 14">
    <name type="scientific">Roseburia hominis</name>
    <dbReference type="NCBI Taxonomy" id="301301"/>
    <lineage>
        <taxon>Bacteria</taxon>
        <taxon>Bacillati</taxon>
        <taxon>Bacillota</taxon>
        <taxon>Clostridia</taxon>
        <taxon>Lachnospirales</taxon>
        <taxon>Lachnospiraceae</taxon>
        <taxon>Roseburia</taxon>
    </lineage>
</organism>
<keyword evidence="2" id="KW-0813">Transport</keyword>
<dbReference type="EMBL" id="QRVL01000006">
    <property type="protein sequence ID" value="RGS40592.1"/>
    <property type="molecule type" value="Genomic_DNA"/>
</dbReference>
<evidence type="ECO:0000256" key="5">
    <source>
        <dbReference type="ARBA" id="ARBA00022729"/>
    </source>
</evidence>
<dbReference type="GO" id="GO:0030288">
    <property type="term" value="C:outer membrane-bounded periplasmic space"/>
    <property type="evidence" value="ECO:0007669"/>
    <property type="project" value="TreeGrafter"/>
</dbReference>
<evidence type="ECO:0000313" key="14">
    <source>
        <dbReference type="Proteomes" id="UP000266172"/>
    </source>
</evidence>
<comment type="subunit">
    <text evidence="8">The ABC transporter complex is composed of one ATP-binding protein (MglA), two transmembrane proteins (MglC) and a solute-binding protein (MglB).</text>
</comment>
<feature type="signal peptide" evidence="11">
    <location>
        <begin position="1"/>
        <end position="19"/>
    </location>
</feature>
<evidence type="ECO:0000256" key="3">
    <source>
        <dbReference type="ARBA" id="ARBA00022597"/>
    </source>
</evidence>
<evidence type="ECO:0000256" key="9">
    <source>
        <dbReference type="ARBA" id="ARBA00034344"/>
    </source>
</evidence>
<dbReference type="InterPro" id="IPR044085">
    <property type="entry name" value="MglB-like_PBP1"/>
</dbReference>
<name>A0A395V6K1_9FIRM</name>
<dbReference type="InterPro" id="IPR025997">
    <property type="entry name" value="SBP_2_dom"/>
</dbReference>
<dbReference type="InterPro" id="IPR050555">
    <property type="entry name" value="Bact_Solute-Bind_Prot2"/>
</dbReference>
<dbReference type="CDD" id="cd01539">
    <property type="entry name" value="PBP1_GGBP"/>
    <property type="match status" value="1"/>
</dbReference>
<dbReference type="SUPFAM" id="SSF53822">
    <property type="entry name" value="Periplasmic binding protein-like I"/>
    <property type="match status" value="1"/>
</dbReference>
<gene>
    <name evidence="13" type="ORF">DWX93_09185</name>
</gene>
<dbReference type="RefSeq" id="WP_118097390.1">
    <property type="nucleotide sequence ID" value="NZ_DBFVHP010000050.1"/>
</dbReference>
<comment type="subcellular location">
    <subcellularLocation>
        <location evidence="1">Cell envelope</location>
    </subcellularLocation>
</comment>
<protein>
    <recommendedName>
        <fullName evidence="9">D-galactose/methyl-galactoside binding periplasmic protein MglB</fullName>
    </recommendedName>
</protein>
<feature type="domain" description="Periplasmic binding protein" evidence="12">
    <location>
        <begin position="69"/>
        <end position="346"/>
    </location>
</feature>
<dbReference type="Proteomes" id="UP000266172">
    <property type="component" value="Unassembled WGS sequence"/>
</dbReference>
<dbReference type="PANTHER" id="PTHR30036:SF2">
    <property type="entry name" value="D-GALACTOSE_METHYL-GALACTOSIDE BINDING PERIPLASMIC PROTEIN MGLB"/>
    <property type="match status" value="1"/>
</dbReference>
<evidence type="ECO:0000256" key="11">
    <source>
        <dbReference type="SAM" id="SignalP"/>
    </source>
</evidence>
<reference evidence="13 14" key="1">
    <citation type="submission" date="2018-08" db="EMBL/GenBank/DDBJ databases">
        <title>A genome reference for cultivated species of the human gut microbiota.</title>
        <authorList>
            <person name="Zou Y."/>
            <person name="Xue W."/>
            <person name="Luo G."/>
        </authorList>
    </citation>
    <scope>NUCLEOTIDE SEQUENCE [LARGE SCALE GENOMIC DNA]</scope>
    <source>
        <strain evidence="13 14">AF22-12AC</strain>
    </source>
</reference>
<proteinExistence type="predicted"/>
<dbReference type="PROSITE" id="PS51257">
    <property type="entry name" value="PROKAR_LIPOPROTEIN"/>
    <property type="match status" value="1"/>
</dbReference>
<evidence type="ECO:0000256" key="4">
    <source>
        <dbReference type="ARBA" id="ARBA00022723"/>
    </source>
</evidence>
<evidence type="ECO:0000256" key="7">
    <source>
        <dbReference type="ARBA" id="ARBA00022837"/>
    </source>
</evidence>
<accession>A0A395V6K1</accession>
<evidence type="ECO:0000256" key="8">
    <source>
        <dbReference type="ARBA" id="ARBA00034323"/>
    </source>
</evidence>
<feature type="compositionally biased region" description="Low complexity" evidence="10">
    <location>
        <begin position="29"/>
        <end position="49"/>
    </location>
</feature>
<keyword evidence="3" id="KW-0762">Sugar transport</keyword>
<evidence type="ECO:0000256" key="2">
    <source>
        <dbReference type="ARBA" id="ARBA00022448"/>
    </source>
</evidence>
<dbReference type="GO" id="GO:0030246">
    <property type="term" value="F:carbohydrate binding"/>
    <property type="evidence" value="ECO:0007669"/>
    <property type="project" value="InterPro"/>
</dbReference>
<dbReference type="InterPro" id="IPR028082">
    <property type="entry name" value="Peripla_BP_I"/>
</dbReference>
<feature type="chain" id="PRO_5039443862" description="D-galactose/methyl-galactoside binding periplasmic protein MglB" evidence="11">
    <location>
        <begin position="20"/>
        <end position="372"/>
    </location>
</feature>
<keyword evidence="5 11" id="KW-0732">Signal</keyword>